<evidence type="ECO:0000256" key="1">
    <source>
        <dbReference type="SAM" id="MobiDB-lite"/>
    </source>
</evidence>
<gene>
    <name evidence="2" type="ORF">CROQUDRAFT_164856</name>
</gene>
<evidence type="ECO:0000313" key="2">
    <source>
        <dbReference type="EMBL" id="KAG0143859.1"/>
    </source>
</evidence>
<feature type="compositionally biased region" description="Basic and acidic residues" evidence="1">
    <location>
        <begin position="126"/>
        <end position="135"/>
    </location>
</feature>
<dbReference type="OrthoDB" id="2496314at2759"/>
<proteinExistence type="predicted"/>
<sequence length="152" mass="16880">MLADPMGSSSQLGPSTTNHFDLSSISFSDSYTTIENASNKVLLPSRTTVPYRSLNMNCESLSTSRDVPFWEGQSSMDANFSAAHISTVELECSPLAPSAIWNQVQRGPNSIHLDDEDSYATEENEKEVFARDNSEIKGTSRMVSGRRYREYP</sequence>
<dbReference type="AlphaFoldDB" id="A0A9P6T9R2"/>
<reference evidence="2" key="1">
    <citation type="submission" date="2013-11" db="EMBL/GenBank/DDBJ databases">
        <title>Genome sequence of the fusiform rust pathogen reveals effectors for host alternation and coevolution with pine.</title>
        <authorList>
            <consortium name="DOE Joint Genome Institute"/>
            <person name="Smith K."/>
            <person name="Pendleton A."/>
            <person name="Kubisiak T."/>
            <person name="Anderson C."/>
            <person name="Salamov A."/>
            <person name="Aerts A."/>
            <person name="Riley R."/>
            <person name="Clum A."/>
            <person name="Lindquist E."/>
            <person name="Ence D."/>
            <person name="Campbell M."/>
            <person name="Kronenberg Z."/>
            <person name="Feau N."/>
            <person name="Dhillon B."/>
            <person name="Hamelin R."/>
            <person name="Burleigh J."/>
            <person name="Smith J."/>
            <person name="Yandell M."/>
            <person name="Nelson C."/>
            <person name="Grigoriev I."/>
            <person name="Davis J."/>
        </authorList>
    </citation>
    <scope>NUCLEOTIDE SEQUENCE</scope>
    <source>
        <strain evidence="2">G11</strain>
    </source>
</reference>
<name>A0A9P6T9R2_9BASI</name>
<organism evidence="2 3">
    <name type="scientific">Cronartium quercuum f. sp. fusiforme G11</name>
    <dbReference type="NCBI Taxonomy" id="708437"/>
    <lineage>
        <taxon>Eukaryota</taxon>
        <taxon>Fungi</taxon>
        <taxon>Dikarya</taxon>
        <taxon>Basidiomycota</taxon>
        <taxon>Pucciniomycotina</taxon>
        <taxon>Pucciniomycetes</taxon>
        <taxon>Pucciniales</taxon>
        <taxon>Coleosporiaceae</taxon>
        <taxon>Cronartium</taxon>
    </lineage>
</organism>
<feature type="region of interest" description="Disordered" evidence="1">
    <location>
        <begin position="112"/>
        <end position="152"/>
    </location>
</feature>
<dbReference type="Proteomes" id="UP000886653">
    <property type="component" value="Unassembled WGS sequence"/>
</dbReference>
<evidence type="ECO:0000313" key="3">
    <source>
        <dbReference type="Proteomes" id="UP000886653"/>
    </source>
</evidence>
<feature type="compositionally biased region" description="Acidic residues" evidence="1">
    <location>
        <begin position="114"/>
        <end position="125"/>
    </location>
</feature>
<dbReference type="EMBL" id="MU167309">
    <property type="protein sequence ID" value="KAG0143859.1"/>
    <property type="molecule type" value="Genomic_DNA"/>
</dbReference>
<keyword evidence="3" id="KW-1185">Reference proteome</keyword>
<protein>
    <submittedName>
        <fullName evidence="2">Uncharacterized protein</fullName>
    </submittedName>
</protein>
<comment type="caution">
    <text evidence="2">The sequence shown here is derived from an EMBL/GenBank/DDBJ whole genome shotgun (WGS) entry which is preliminary data.</text>
</comment>
<accession>A0A9P6T9R2</accession>